<dbReference type="Pfam" id="PF01232">
    <property type="entry name" value="Mannitol_dh"/>
    <property type="match status" value="1"/>
</dbReference>
<reference evidence="4 5" key="1">
    <citation type="submission" date="2019-03" db="EMBL/GenBank/DDBJ databases">
        <title>Genomic Encyclopedia of Archaeal and Bacterial Type Strains, Phase II (KMG-II): from individual species to whole genera.</title>
        <authorList>
            <person name="Goeker M."/>
        </authorList>
    </citation>
    <scope>NUCLEOTIDE SEQUENCE [LARGE SCALE GENOMIC DNA]</scope>
    <source>
        <strain evidence="4 5">DSM 26433</strain>
    </source>
</reference>
<dbReference type="OrthoDB" id="271711at2"/>
<accession>A0A4R1N0F9</accession>
<dbReference type="RefSeq" id="WP_132861900.1">
    <property type="nucleotide sequence ID" value="NZ_SMGR01000005.1"/>
</dbReference>
<feature type="domain" description="Mannitol dehydrogenase C-terminal" evidence="3">
    <location>
        <begin position="277"/>
        <end position="459"/>
    </location>
</feature>
<dbReference type="Gene3D" id="1.10.1040.10">
    <property type="entry name" value="N-(1-d-carboxylethyl)-l-norvaline Dehydrogenase, domain 2"/>
    <property type="match status" value="1"/>
</dbReference>
<keyword evidence="1" id="KW-0560">Oxidoreductase</keyword>
<dbReference type="Pfam" id="PF08125">
    <property type="entry name" value="Mannitol_dh_C"/>
    <property type="match status" value="1"/>
</dbReference>
<dbReference type="SUPFAM" id="SSF48179">
    <property type="entry name" value="6-phosphogluconate dehydrogenase C-terminal domain-like"/>
    <property type="match status" value="1"/>
</dbReference>
<gene>
    <name evidence="4" type="ORF">BXY66_3777</name>
</gene>
<dbReference type="Proteomes" id="UP000295673">
    <property type="component" value="Unassembled WGS sequence"/>
</dbReference>
<dbReference type="GO" id="GO:0016616">
    <property type="term" value="F:oxidoreductase activity, acting on the CH-OH group of donors, NAD or NADP as acceptor"/>
    <property type="evidence" value="ECO:0007669"/>
    <property type="project" value="TreeGrafter"/>
</dbReference>
<evidence type="ECO:0000313" key="4">
    <source>
        <dbReference type="EMBL" id="TCK99275.1"/>
    </source>
</evidence>
<dbReference type="PANTHER" id="PTHR43362:SF1">
    <property type="entry name" value="MANNITOL DEHYDROGENASE 2-RELATED"/>
    <property type="match status" value="1"/>
</dbReference>
<evidence type="ECO:0000259" key="3">
    <source>
        <dbReference type="Pfam" id="PF08125"/>
    </source>
</evidence>
<dbReference type="InterPro" id="IPR008927">
    <property type="entry name" value="6-PGluconate_DH-like_C_sf"/>
</dbReference>
<evidence type="ECO:0000313" key="5">
    <source>
        <dbReference type="Proteomes" id="UP000295673"/>
    </source>
</evidence>
<dbReference type="InterPro" id="IPR036291">
    <property type="entry name" value="NAD(P)-bd_dom_sf"/>
</dbReference>
<dbReference type="PANTHER" id="PTHR43362">
    <property type="entry name" value="MANNITOL DEHYDROGENASE DSF1-RELATED"/>
    <property type="match status" value="1"/>
</dbReference>
<dbReference type="SUPFAM" id="SSF51735">
    <property type="entry name" value="NAD(P)-binding Rossmann-fold domains"/>
    <property type="match status" value="1"/>
</dbReference>
<dbReference type="InterPro" id="IPR013118">
    <property type="entry name" value="Mannitol_DH_C"/>
</dbReference>
<dbReference type="EMBL" id="SMGR01000005">
    <property type="protein sequence ID" value="TCK99275.1"/>
    <property type="molecule type" value="Genomic_DNA"/>
</dbReference>
<dbReference type="InterPro" id="IPR013328">
    <property type="entry name" value="6PGD_dom2"/>
</dbReference>
<evidence type="ECO:0000256" key="1">
    <source>
        <dbReference type="ARBA" id="ARBA00023002"/>
    </source>
</evidence>
<dbReference type="InterPro" id="IPR000669">
    <property type="entry name" value="Mannitol_DH"/>
</dbReference>
<proteinExistence type="predicted"/>
<protein>
    <submittedName>
        <fullName evidence="4">D-arabinitol 4-dehydrogenase</fullName>
    </submittedName>
</protein>
<organism evidence="4 5">
    <name type="scientific">Shimia isoporae</name>
    <dbReference type="NCBI Taxonomy" id="647720"/>
    <lineage>
        <taxon>Bacteria</taxon>
        <taxon>Pseudomonadati</taxon>
        <taxon>Pseudomonadota</taxon>
        <taxon>Alphaproteobacteria</taxon>
        <taxon>Rhodobacterales</taxon>
        <taxon>Roseobacteraceae</taxon>
    </lineage>
</organism>
<sequence>MTPTLSRSTYDISACQPGIVHLGYGAFHRAHQAVFVDAYMQETGDLRWGIVPVNLRASEAGAFATMQQGGDGYVLKTTSPEGQVTFQLVRAHIGAADWSKNAEAAENLLDLPSVHAVTITVTESGYYLDDANEVLNLSDPVIAAEINGGNPKSVYGFLANALQRRASGNGQPITIMCCDNIRGNGRMLQRSLLSYLFATDRADLANWVQANASFPNSMVDRITPRAAAHLAAEVAKHFPDHASSPVSGEAFIQWVLEDNFAGPMPDLPRAGVEVVADVDPFEEAKIRILNGGHSGLCYLGALAGHTTFDAAMHDPSLLPHFEGWEFENILPGLTLDLPFDKEAYTREVAARFGNIAISDQLERICMDGWSKMPIYIRPTLASCLSQGILPTYGFDCVASWYVFARRSLSGTMPIPYHEPYWENLKPLLSEGQEEVFAITSALWGDLPALYSDFVPGIVSAIKRIEEQWPV</sequence>
<comment type="caution">
    <text evidence="4">The sequence shown here is derived from an EMBL/GenBank/DDBJ whole genome shotgun (WGS) entry which is preliminary data.</text>
</comment>
<name>A0A4R1N0F9_9RHOB</name>
<dbReference type="Gene3D" id="3.40.50.720">
    <property type="entry name" value="NAD(P)-binding Rossmann-like Domain"/>
    <property type="match status" value="1"/>
</dbReference>
<evidence type="ECO:0000259" key="2">
    <source>
        <dbReference type="Pfam" id="PF01232"/>
    </source>
</evidence>
<dbReference type="AlphaFoldDB" id="A0A4R1N0F9"/>
<dbReference type="InterPro" id="IPR013131">
    <property type="entry name" value="Mannitol_DH_N"/>
</dbReference>
<dbReference type="PRINTS" id="PR00084">
    <property type="entry name" value="MTLDHDRGNASE"/>
</dbReference>
<keyword evidence="5" id="KW-1185">Reference proteome</keyword>
<feature type="domain" description="Mannitol dehydrogenase N-terminal" evidence="2">
    <location>
        <begin position="18"/>
        <end position="267"/>
    </location>
</feature>
<dbReference type="InterPro" id="IPR050988">
    <property type="entry name" value="Mannitol_DH/Oxidoreductase"/>
</dbReference>